<dbReference type="EMBL" id="JAVREV010000011">
    <property type="protein sequence ID" value="MDT0445005.1"/>
    <property type="molecule type" value="Genomic_DNA"/>
</dbReference>
<evidence type="ECO:0000256" key="1">
    <source>
        <dbReference type="SAM" id="MobiDB-lite"/>
    </source>
</evidence>
<dbReference type="InterPro" id="IPR022074">
    <property type="entry name" value="DUF3626"/>
</dbReference>
<protein>
    <submittedName>
        <fullName evidence="2">DUF3626 domain-containing protein</fullName>
    </submittedName>
</protein>
<keyword evidence="3" id="KW-1185">Reference proteome</keyword>
<gene>
    <name evidence="2" type="ORF">RM779_20710</name>
</gene>
<evidence type="ECO:0000313" key="2">
    <source>
        <dbReference type="EMBL" id="MDT0445005.1"/>
    </source>
</evidence>
<organism evidence="2 3">
    <name type="scientific">Streptomyces johnsoniae</name>
    <dbReference type="NCBI Taxonomy" id="3075532"/>
    <lineage>
        <taxon>Bacteria</taxon>
        <taxon>Bacillati</taxon>
        <taxon>Actinomycetota</taxon>
        <taxon>Actinomycetes</taxon>
        <taxon>Kitasatosporales</taxon>
        <taxon>Streptomycetaceae</taxon>
        <taxon>Streptomyces</taxon>
    </lineage>
</organism>
<dbReference type="Pfam" id="PF12294">
    <property type="entry name" value="DUF3626"/>
    <property type="match status" value="2"/>
</dbReference>
<name>A0ABU2SBF1_9ACTN</name>
<evidence type="ECO:0000313" key="3">
    <source>
        <dbReference type="Proteomes" id="UP001183615"/>
    </source>
</evidence>
<comment type="caution">
    <text evidence="2">The sequence shown here is derived from an EMBL/GenBank/DDBJ whole genome shotgun (WGS) entry which is preliminary data.</text>
</comment>
<feature type="region of interest" description="Disordered" evidence="1">
    <location>
        <begin position="280"/>
        <end position="305"/>
    </location>
</feature>
<sequence>MSVFAPGSAQDRALRHVAARSAGGPLGRGLRVTMNFHPDRSSGGLAILERLAADGVYLSQFVTGTSNGGLTARPGGDRWHWESRIFGGAYDHAPARERPVYGGLNVARLSVGAAPRFGSAHFRLTAEVLPRATFCYPDSSTGPSAFGVAARFALAERAAADGFDVLDGHIEAQLHGGVRLGRDVEALVLDPCHRGTAVEAAARLLPCPVEWHGGYRLTVAELRRHPDFRGPEFVDLGAEIAVNGLLVPRTIGEAAATGRYDPQALKKVWHYLARFGAPPEPTASPAGGRPARSSGMHVHTGLHKS</sequence>
<dbReference type="RefSeq" id="WP_311619226.1">
    <property type="nucleotide sequence ID" value="NZ_JAVREV010000011.1"/>
</dbReference>
<reference evidence="3" key="1">
    <citation type="submission" date="2023-07" db="EMBL/GenBank/DDBJ databases">
        <title>30 novel species of actinomycetes from the DSMZ collection.</title>
        <authorList>
            <person name="Nouioui I."/>
        </authorList>
    </citation>
    <scope>NUCLEOTIDE SEQUENCE [LARGE SCALE GENOMIC DNA]</scope>
    <source>
        <strain evidence="3">DSM 41886</strain>
    </source>
</reference>
<proteinExistence type="predicted"/>
<dbReference type="Proteomes" id="UP001183615">
    <property type="component" value="Unassembled WGS sequence"/>
</dbReference>
<accession>A0ABU2SBF1</accession>